<keyword evidence="2" id="KW-1185">Reference proteome</keyword>
<evidence type="ECO:0000313" key="1">
    <source>
        <dbReference type="EMBL" id="KAK9499421.1"/>
    </source>
</evidence>
<accession>A0AAW1CLY2</accession>
<dbReference type="EMBL" id="JAPXFL010000011">
    <property type="protein sequence ID" value="KAK9499421.1"/>
    <property type="molecule type" value="Genomic_DNA"/>
</dbReference>
<dbReference type="Proteomes" id="UP001461498">
    <property type="component" value="Unassembled WGS sequence"/>
</dbReference>
<comment type="caution">
    <text evidence="1">The sequence shown here is derived from an EMBL/GenBank/DDBJ whole genome shotgun (WGS) entry which is preliminary data.</text>
</comment>
<gene>
    <name evidence="1" type="ORF">O3M35_002462</name>
</gene>
<name>A0AAW1CLY2_9HEMI</name>
<dbReference type="AlphaFoldDB" id="A0AAW1CLY2"/>
<protein>
    <submittedName>
        <fullName evidence="1">Uncharacterized protein</fullName>
    </submittedName>
</protein>
<evidence type="ECO:0000313" key="2">
    <source>
        <dbReference type="Proteomes" id="UP001461498"/>
    </source>
</evidence>
<sequence>MCWPHQILYSSFYMNIINNDVLQLCNLQLNINYNMIYNVQNESNNNDCMNID</sequence>
<proteinExistence type="predicted"/>
<reference evidence="1 2" key="1">
    <citation type="submission" date="2022-12" db="EMBL/GenBank/DDBJ databases">
        <title>Chromosome-level genome assembly of true bugs.</title>
        <authorList>
            <person name="Ma L."/>
            <person name="Li H."/>
        </authorList>
    </citation>
    <scope>NUCLEOTIDE SEQUENCE [LARGE SCALE GENOMIC DNA]</scope>
    <source>
        <strain evidence="1">Lab_2022b</strain>
    </source>
</reference>
<organism evidence="1 2">
    <name type="scientific">Rhynocoris fuscipes</name>
    <dbReference type="NCBI Taxonomy" id="488301"/>
    <lineage>
        <taxon>Eukaryota</taxon>
        <taxon>Metazoa</taxon>
        <taxon>Ecdysozoa</taxon>
        <taxon>Arthropoda</taxon>
        <taxon>Hexapoda</taxon>
        <taxon>Insecta</taxon>
        <taxon>Pterygota</taxon>
        <taxon>Neoptera</taxon>
        <taxon>Paraneoptera</taxon>
        <taxon>Hemiptera</taxon>
        <taxon>Heteroptera</taxon>
        <taxon>Panheteroptera</taxon>
        <taxon>Cimicomorpha</taxon>
        <taxon>Reduviidae</taxon>
        <taxon>Harpactorinae</taxon>
        <taxon>Harpactorini</taxon>
        <taxon>Rhynocoris</taxon>
    </lineage>
</organism>